<dbReference type="AlphaFoldDB" id="A0A1B0B0F8"/>
<dbReference type="EnsemblMetazoa" id="GPPI014759-RA">
    <property type="protein sequence ID" value="GPPI014759-PA"/>
    <property type="gene ID" value="GPPI014759"/>
</dbReference>
<accession>A0A1B0B0F8</accession>
<evidence type="ECO:0000313" key="2">
    <source>
        <dbReference type="Proteomes" id="UP000092460"/>
    </source>
</evidence>
<keyword evidence="2" id="KW-1185">Reference proteome</keyword>
<dbReference type="Proteomes" id="UP000092460">
    <property type="component" value="Unassembled WGS sequence"/>
</dbReference>
<evidence type="ECO:0000313" key="1">
    <source>
        <dbReference type="EnsemblMetazoa" id="GPPI014759-PA"/>
    </source>
</evidence>
<reference evidence="2" key="1">
    <citation type="submission" date="2015-01" db="EMBL/GenBank/DDBJ databases">
        <authorList>
            <person name="Aksoy S."/>
            <person name="Warren W."/>
            <person name="Wilson R.K."/>
        </authorList>
    </citation>
    <scope>NUCLEOTIDE SEQUENCE [LARGE SCALE GENOMIC DNA]</scope>
    <source>
        <strain evidence="2">IAEA</strain>
    </source>
</reference>
<dbReference type="EMBL" id="JXJN01006752">
    <property type="status" value="NOT_ANNOTATED_CDS"/>
    <property type="molecule type" value="Genomic_DNA"/>
</dbReference>
<sequence>MVRRRKKLKTRRSTSWLHDSSSIRKFQCLDNYQNLRSRLEIFISTVPKDLDLKSSVDPVYSSLLF</sequence>
<dbReference type="VEuPathDB" id="VectorBase:GPPI014759"/>
<organism evidence="1 2">
    <name type="scientific">Glossina palpalis gambiensis</name>
    <dbReference type="NCBI Taxonomy" id="67801"/>
    <lineage>
        <taxon>Eukaryota</taxon>
        <taxon>Metazoa</taxon>
        <taxon>Ecdysozoa</taxon>
        <taxon>Arthropoda</taxon>
        <taxon>Hexapoda</taxon>
        <taxon>Insecta</taxon>
        <taxon>Pterygota</taxon>
        <taxon>Neoptera</taxon>
        <taxon>Endopterygota</taxon>
        <taxon>Diptera</taxon>
        <taxon>Brachycera</taxon>
        <taxon>Muscomorpha</taxon>
        <taxon>Hippoboscoidea</taxon>
        <taxon>Glossinidae</taxon>
        <taxon>Glossina</taxon>
    </lineage>
</organism>
<protein>
    <submittedName>
        <fullName evidence="1">Uncharacterized protein</fullName>
    </submittedName>
</protein>
<reference evidence="1" key="2">
    <citation type="submission" date="2020-05" db="UniProtKB">
        <authorList>
            <consortium name="EnsemblMetazoa"/>
        </authorList>
    </citation>
    <scope>IDENTIFICATION</scope>
    <source>
        <strain evidence="1">IAEA</strain>
    </source>
</reference>
<name>A0A1B0B0F8_9MUSC</name>
<proteinExistence type="predicted"/>